<gene>
    <name evidence="1" type="primary">ORF154686</name>
    <name evidence="1" type="ORF">TNCT_458931</name>
</gene>
<evidence type="ECO:0008006" key="3">
    <source>
        <dbReference type="Google" id="ProtNLM"/>
    </source>
</evidence>
<keyword evidence="2" id="KW-1185">Reference proteome</keyword>
<protein>
    <recommendedName>
        <fullName evidence="3">Transposase</fullName>
    </recommendedName>
</protein>
<name>A0A8X6J2T6_TRICU</name>
<organism evidence="1 2">
    <name type="scientific">Trichonephila clavata</name>
    <name type="common">Joro spider</name>
    <name type="synonym">Nephila clavata</name>
    <dbReference type="NCBI Taxonomy" id="2740835"/>
    <lineage>
        <taxon>Eukaryota</taxon>
        <taxon>Metazoa</taxon>
        <taxon>Ecdysozoa</taxon>
        <taxon>Arthropoda</taxon>
        <taxon>Chelicerata</taxon>
        <taxon>Arachnida</taxon>
        <taxon>Araneae</taxon>
        <taxon>Araneomorphae</taxon>
        <taxon>Entelegynae</taxon>
        <taxon>Araneoidea</taxon>
        <taxon>Nephilidae</taxon>
        <taxon>Trichonephila</taxon>
    </lineage>
</organism>
<reference evidence="1" key="1">
    <citation type="submission" date="2020-07" db="EMBL/GenBank/DDBJ databases">
        <title>Multicomponent nature underlies the extraordinary mechanical properties of spider dragline silk.</title>
        <authorList>
            <person name="Kono N."/>
            <person name="Nakamura H."/>
            <person name="Mori M."/>
            <person name="Yoshida Y."/>
            <person name="Ohtoshi R."/>
            <person name="Malay A.D."/>
            <person name="Moran D.A.P."/>
            <person name="Tomita M."/>
            <person name="Numata K."/>
            <person name="Arakawa K."/>
        </authorList>
    </citation>
    <scope>NUCLEOTIDE SEQUENCE</scope>
</reference>
<dbReference type="InterPro" id="IPR052709">
    <property type="entry name" value="Transposase-MT_Hybrid"/>
</dbReference>
<proteinExistence type="predicted"/>
<accession>A0A8X6J2T6</accession>
<dbReference type="PANTHER" id="PTHR46060:SF1">
    <property type="entry name" value="MARINER MOS1 TRANSPOSASE-LIKE PROTEIN"/>
    <property type="match status" value="1"/>
</dbReference>
<dbReference type="EMBL" id="BMAO01003611">
    <property type="protein sequence ID" value="GFQ89055.1"/>
    <property type="molecule type" value="Genomic_DNA"/>
</dbReference>
<evidence type="ECO:0000313" key="1">
    <source>
        <dbReference type="EMBL" id="GFQ89055.1"/>
    </source>
</evidence>
<dbReference type="Proteomes" id="UP000887116">
    <property type="component" value="Unassembled WGS sequence"/>
</dbReference>
<comment type="caution">
    <text evidence="1">The sequence shown here is derived from an EMBL/GenBank/DDBJ whole genome shotgun (WGS) entry which is preliminary data.</text>
</comment>
<sequence>MLPVYGEKCLSGKAEYNWEKKFSQSRSKIVHEDRSGCSVLIATIPTEQQVEELIRADRRVTIDSIAAAIGCSHGLAYSIMHDHLNCQKVGARWIPRHLIEEHKNESNGHLLSSVWSTKTTSWR</sequence>
<dbReference type="AlphaFoldDB" id="A0A8X6J2T6"/>
<evidence type="ECO:0000313" key="2">
    <source>
        <dbReference type="Proteomes" id="UP000887116"/>
    </source>
</evidence>
<dbReference type="OrthoDB" id="10017160at2759"/>
<dbReference type="PANTHER" id="PTHR46060">
    <property type="entry name" value="MARINER MOS1 TRANSPOSASE-LIKE PROTEIN"/>
    <property type="match status" value="1"/>
</dbReference>